<feature type="binding site" evidence="2">
    <location>
        <position position="88"/>
    </location>
    <ligand>
        <name>Cu cation</name>
        <dbReference type="ChEBI" id="CHEBI:23378"/>
    </ligand>
</feature>
<organism evidence="4 5">
    <name type="scientific">Pseudofulvimonas gallinarii</name>
    <dbReference type="NCBI Taxonomy" id="634155"/>
    <lineage>
        <taxon>Bacteria</taxon>
        <taxon>Pseudomonadati</taxon>
        <taxon>Pseudomonadota</taxon>
        <taxon>Gammaproteobacteria</taxon>
        <taxon>Lysobacterales</taxon>
        <taxon>Rhodanobacteraceae</taxon>
        <taxon>Pseudofulvimonas</taxon>
    </lineage>
</organism>
<dbReference type="PANTHER" id="PTHR12151:SF25">
    <property type="entry name" value="LINALOOL DEHYDRATASE_ISOMERASE DOMAIN-CONTAINING PROTEIN"/>
    <property type="match status" value="1"/>
</dbReference>
<dbReference type="SUPFAM" id="SSF52833">
    <property type="entry name" value="Thioredoxin-like"/>
    <property type="match status" value="1"/>
</dbReference>
<feature type="binding site" evidence="2">
    <location>
        <position position="84"/>
    </location>
    <ligand>
        <name>Cu cation</name>
        <dbReference type="ChEBI" id="CHEBI:23378"/>
    </ligand>
</feature>
<proteinExistence type="inferred from homology"/>
<reference evidence="4 5" key="1">
    <citation type="submission" date="2019-03" db="EMBL/GenBank/DDBJ databases">
        <title>Genomic Encyclopedia of Type Strains, Phase IV (KMG-IV): sequencing the most valuable type-strain genomes for metagenomic binning, comparative biology and taxonomic classification.</title>
        <authorList>
            <person name="Goeker M."/>
        </authorList>
    </citation>
    <scope>NUCLEOTIDE SEQUENCE [LARGE SCALE GENOMIC DNA]</scope>
    <source>
        <strain evidence="4 5">DSM 21944</strain>
    </source>
</reference>
<dbReference type="Gene3D" id="3.40.30.10">
    <property type="entry name" value="Glutaredoxin"/>
    <property type="match status" value="1"/>
</dbReference>
<dbReference type="EMBL" id="SMAF01000001">
    <property type="protein sequence ID" value="TCT01395.1"/>
    <property type="molecule type" value="Genomic_DNA"/>
</dbReference>
<comment type="similarity">
    <text evidence="1">Belongs to the SCO1/2 family.</text>
</comment>
<dbReference type="CDD" id="cd02968">
    <property type="entry name" value="SCO"/>
    <property type="match status" value="1"/>
</dbReference>
<evidence type="ECO:0000256" key="3">
    <source>
        <dbReference type="PIRSR" id="PIRSR603782-2"/>
    </source>
</evidence>
<keyword evidence="2" id="KW-0479">Metal-binding</keyword>
<evidence type="ECO:0000256" key="1">
    <source>
        <dbReference type="ARBA" id="ARBA00010996"/>
    </source>
</evidence>
<dbReference type="RefSeq" id="WP_164483955.1">
    <property type="nucleotide sequence ID" value="NZ_JBHLWF010000005.1"/>
</dbReference>
<feature type="binding site" evidence="2">
    <location>
        <position position="173"/>
    </location>
    <ligand>
        <name>Cu cation</name>
        <dbReference type="ChEBI" id="CHEBI:23378"/>
    </ligand>
</feature>
<name>A0A4R3LS49_9GAMM</name>
<keyword evidence="2" id="KW-0186">Copper</keyword>
<dbReference type="AlphaFoldDB" id="A0A4R3LS49"/>
<evidence type="ECO:0000313" key="4">
    <source>
        <dbReference type="EMBL" id="TCT01395.1"/>
    </source>
</evidence>
<evidence type="ECO:0000256" key="2">
    <source>
        <dbReference type="PIRSR" id="PIRSR603782-1"/>
    </source>
</evidence>
<protein>
    <submittedName>
        <fullName evidence="4">Protein SCO1/2</fullName>
    </submittedName>
</protein>
<sequence>MNLSRSLPWLIAAAALAGALGLYLGQRHFSPAAGPDALPTRAAVVFPEPRQLAGFQLDRSTGGTLSLADWRGHWSLVFIGFTRCPDACPQTLAVYRDIEKAWPQEAGPIPTLYFVSVDPERDDADALTGYARFFSERIVAATAGHDQLGPFTRQLGMIYMTTPTGEDDYTVDHSTQLAVVGPDARLHALFRAPLDAQAIIGDLQVLQAANRTIDP</sequence>
<dbReference type="InterPro" id="IPR036249">
    <property type="entry name" value="Thioredoxin-like_sf"/>
</dbReference>
<gene>
    <name evidence="4" type="ORF">EDC25_101262</name>
</gene>
<dbReference type="PANTHER" id="PTHR12151">
    <property type="entry name" value="ELECTRON TRANSPORT PROTIN SCO1/SENC FAMILY MEMBER"/>
    <property type="match status" value="1"/>
</dbReference>
<keyword evidence="3" id="KW-1015">Disulfide bond</keyword>
<dbReference type="Pfam" id="PF02630">
    <property type="entry name" value="SCO1-SenC"/>
    <property type="match status" value="1"/>
</dbReference>
<keyword evidence="5" id="KW-1185">Reference proteome</keyword>
<dbReference type="Proteomes" id="UP000294599">
    <property type="component" value="Unassembled WGS sequence"/>
</dbReference>
<accession>A0A4R3LS49</accession>
<dbReference type="GO" id="GO:0046872">
    <property type="term" value="F:metal ion binding"/>
    <property type="evidence" value="ECO:0007669"/>
    <property type="project" value="UniProtKB-KW"/>
</dbReference>
<feature type="disulfide bond" description="Redox-active" evidence="3">
    <location>
        <begin position="84"/>
        <end position="88"/>
    </location>
</feature>
<comment type="caution">
    <text evidence="4">The sequence shown here is derived from an EMBL/GenBank/DDBJ whole genome shotgun (WGS) entry which is preliminary data.</text>
</comment>
<dbReference type="InterPro" id="IPR003782">
    <property type="entry name" value="SCO1/SenC"/>
</dbReference>
<evidence type="ECO:0000313" key="5">
    <source>
        <dbReference type="Proteomes" id="UP000294599"/>
    </source>
</evidence>